<evidence type="ECO:0000313" key="2">
    <source>
        <dbReference type="EMBL" id="PKK56568.1"/>
    </source>
</evidence>
<name>A0A2N1M4N3_9GLOM</name>
<dbReference type="AlphaFoldDB" id="A0A2N1M4N3"/>
<dbReference type="EMBL" id="LLXL01005434">
    <property type="protein sequence ID" value="PKK56568.1"/>
    <property type="molecule type" value="Genomic_DNA"/>
</dbReference>
<sequence length="68" mass="7473">IGETLHLDRVLARPFTLDRYRQDPSLGLGISETLHLDRVSASILPFGLMSASFGLLIGSLGSDDKFRE</sequence>
<reference evidence="2 3" key="1">
    <citation type="submission" date="2016-04" db="EMBL/GenBank/DDBJ databases">
        <title>Genome analyses suggest a sexual origin of heterokaryosis in a supposedly ancient asexual fungus.</title>
        <authorList>
            <person name="Ropars J."/>
            <person name="Sedzielewska K."/>
            <person name="Noel J."/>
            <person name="Charron P."/>
            <person name="Farinelli L."/>
            <person name="Marton T."/>
            <person name="Kruger M."/>
            <person name="Pelin A."/>
            <person name="Brachmann A."/>
            <person name="Corradi N."/>
        </authorList>
    </citation>
    <scope>NUCLEOTIDE SEQUENCE [LARGE SCALE GENOMIC DNA]</scope>
    <source>
        <strain evidence="2 3">C2</strain>
    </source>
</reference>
<feature type="non-terminal residue" evidence="2">
    <location>
        <position position="1"/>
    </location>
</feature>
<accession>A0A2N1M4N3</accession>
<proteinExistence type="predicted"/>
<dbReference type="Proteomes" id="UP000233469">
    <property type="component" value="Unassembled WGS sequence"/>
</dbReference>
<keyword evidence="1" id="KW-0812">Transmembrane</keyword>
<evidence type="ECO:0000256" key="1">
    <source>
        <dbReference type="SAM" id="Phobius"/>
    </source>
</evidence>
<evidence type="ECO:0000313" key="3">
    <source>
        <dbReference type="Proteomes" id="UP000233469"/>
    </source>
</evidence>
<reference evidence="2 3" key="2">
    <citation type="submission" date="2017-10" db="EMBL/GenBank/DDBJ databases">
        <title>Extensive intraspecific genome diversity in a model arbuscular mycorrhizal fungus.</title>
        <authorList>
            <person name="Chen E.C.H."/>
            <person name="Morin E."/>
            <person name="Baudet D."/>
            <person name="Noel J."/>
            <person name="Ndikumana S."/>
            <person name="Charron P."/>
            <person name="St-Onge C."/>
            <person name="Giorgi J."/>
            <person name="Grigoriev I.V."/>
            <person name="Roux C."/>
            <person name="Martin F.M."/>
            <person name="Corradi N."/>
        </authorList>
    </citation>
    <scope>NUCLEOTIDE SEQUENCE [LARGE SCALE GENOMIC DNA]</scope>
    <source>
        <strain evidence="2 3">C2</strain>
    </source>
</reference>
<organism evidence="2 3">
    <name type="scientific">Rhizophagus irregularis</name>
    <dbReference type="NCBI Taxonomy" id="588596"/>
    <lineage>
        <taxon>Eukaryota</taxon>
        <taxon>Fungi</taxon>
        <taxon>Fungi incertae sedis</taxon>
        <taxon>Mucoromycota</taxon>
        <taxon>Glomeromycotina</taxon>
        <taxon>Glomeromycetes</taxon>
        <taxon>Glomerales</taxon>
        <taxon>Glomeraceae</taxon>
        <taxon>Rhizophagus</taxon>
    </lineage>
</organism>
<feature type="transmembrane region" description="Helical" evidence="1">
    <location>
        <begin position="43"/>
        <end position="62"/>
    </location>
</feature>
<protein>
    <submittedName>
        <fullName evidence="2">Uncharacterized protein</fullName>
    </submittedName>
</protein>
<gene>
    <name evidence="2" type="ORF">RhiirC2_799741</name>
</gene>
<dbReference type="VEuPathDB" id="FungiDB:RhiirA1_474193"/>
<keyword evidence="1" id="KW-1133">Transmembrane helix</keyword>
<keyword evidence="1" id="KW-0472">Membrane</keyword>
<comment type="caution">
    <text evidence="2">The sequence shown here is derived from an EMBL/GenBank/DDBJ whole genome shotgun (WGS) entry which is preliminary data.</text>
</comment>